<dbReference type="Proteomes" id="UP000003856">
    <property type="component" value="Unassembled WGS sequence"/>
</dbReference>
<comment type="caution">
    <text evidence="1">The sequence shown here is derived from an EMBL/GenBank/DDBJ whole genome shotgun (WGS) entry which is preliminary data.</text>
</comment>
<dbReference type="EMBL" id="ACQT01000321">
    <property type="protein sequence ID" value="EER58223.1"/>
    <property type="molecule type" value="Genomic_DNA"/>
</dbReference>
<evidence type="ECO:0000313" key="2">
    <source>
        <dbReference type="Proteomes" id="UP000003856"/>
    </source>
</evidence>
<keyword evidence="2" id="KW-1185">Reference proteome</keyword>
<evidence type="ECO:0000313" key="1">
    <source>
        <dbReference type="EMBL" id="EER58223.1"/>
    </source>
</evidence>
<organism evidence="1 2">
    <name type="scientific">Acidovorax delafieldii 2AN</name>
    <dbReference type="NCBI Taxonomy" id="573060"/>
    <lineage>
        <taxon>Bacteria</taxon>
        <taxon>Pseudomonadati</taxon>
        <taxon>Pseudomonadota</taxon>
        <taxon>Betaproteobacteria</taxon>
        <taxon>Burkholderiales</taxon>
        <taxon>Comamonadaceae</taxon>
        <taxon>Acidovorax</taxon>
    </lineage>
</organism>
<dbReference type="AlphaFoldDB" id="C5TBC6"/>
<reference evidence="1 2" key="1">
    <citation type="submission" date="2009-05" db="EMBL/GenBank/DDBJ databases">
        <title>The draft genome of Acidovorax delafieldii 2AN.</title>
        <authorList>
            <consortium name="US DOE Joint Genome Institute (JGI-PGF)"/>
            <person name="Lucas S."/>
            <person name="Copeland A."/>
            <person name="Lapidus A."/>
            <person name="Glavina del Rio T."/>
            <person name="Tice H."/>
            <person name="Bruce D."/>
            <person name="Goodwin L."/>
            <person name="Pitluck S."/>
            <person name="Larimer F."/>
            <person name="Land M.L."/>
            <person name="Hauser L."/>
            <person name="Shelobolina E.S."/>
            <person name="Picardal F."/>
            <person name="Roden E."/>
            <person name="Emerson D."/>
        </authorList>
    </citation>
    <scope>NUCLEOTIDE SEQUENCE [LARGE SCALE GENOMIC DNA]</scope>
    <source>
        <strain evidence="1 2">2AN</strain>
    </source>
</reference>
<name>C5TBC6_ACIDE</name>
<dbReference type="PATRIC" id="fig|573060.9.peg.730"/>
<protein>
    <submittedName>
        <fullName evidence="1">Uncharacterized protein</fullName>
    </submittedName>
</protein>
<accession>C5TBC6</accession>
<sequence>MGGIGTGGLRRIVVLRGGSCGANTRLEHGCGKIKG</sequence>
<proteinExistence type="predicted"/>
<gene>
    <name evidence="1" type="ORF">AcdelDRAFT_4206</name>
</gene>